<proteinExistence type="predicted"/>
<dbReference type="PATRIC" id="fig|28125.4.peg.1885"/>
<protein>
    <submittedName>
        <fullName evidence="1">Uncharacterized protein</fullName>
    </submittedName>
</protein>
<sequence>MYNNLDKYICKMKEKIAQYFITLWYAIIGCNPYRIKFDKINCLCDDYKRNYIALKEMYCKVLD</sequence>
<name>A0A137SSH8_9BACT</name>
<dbReference type="AlphaFoldDB" id="A0A137SSH8"/>
<reference evidence="1 2" key="1">
    <citation type="submission" date="2016-02" db="EMBL/GenBank/DDBJ databases">
        <authorList>
            <person name="Wen L."/>
            <person name="He K."/>
            <person name="Yang H."/>
        </authorList>
    </citation>
    <scope>NUCLEOTIDE SEQUENCE [LARGE SCALE GENOMIC DNA]</scope>
    <source>
        <strain evidence="1 2">GED7880</strain>
    </source>
</reference>
<organism evidence="1 2">
    <name type="scientific">Prevotella bivia</name>
    <dbReference type="NCBI Taxonomy" id="28125"/>
    <lineage>
        <taxon>Bacteria</taxon>
        <taxon>Pseudomonadati</taxon>
        <taxon>Bacteroidota</taxon>
        <taxon>Bacteroidia</taxon>
        <taxon>Bacteroidales</taxon>
        <taxon>Prevotellaceae</taxon>
        <taxon>Prevotella</taxon>
    </lineage>
</organism>
<dbReference type="Proteomes" id="UP000070093">
    <property type="component" value="Unassembled WGS sequence"/>
</dbReference>
<evidence type="ECO:0000313" key="2">
    <source>
        <dbReference type="Proteomes" id="UP000070093"/>
    </source>
</evidence>
<dbReference type="EMBL" id="LTAG01000110">
    <property type="protein sequence ID" value="KXO15307.1"/>
    <property type="molecule type" value="Genomic_DNA"/>
</dbReference>
<gene>
    <name evidence="1" type="ORF">HMPREF3202_01894</name>
</gene>
<comment type="caution">
    <text evidence="1">The sequence shown here is derived from an EMBL/GenBank/DDBJ whole genome shotgun (WGS) entry which is preliminary data.</text>
</comment>
<dbReference type="PROSITE" id="PS51257">
    <property type="entry name" value="PROKAR_LIPOPROTEIN"/>
    <property type="match status" value="1"/>
</dbReference>
<accession>A0A137SSH8</accession>
<evidence type="ECO:0000313" key="1">
    <source>
        <dbReference type="EMBL" id="KXO15307.1"/>
    </source>
</evidence>